<dbReference type="PANTHER" id="PTHR14209:SF19">
    <property type="entry name" value="ISOAMYL ACETATE-HYDROLYZING ESTERASE 1 HOMOLOG"/>
    <property type="match status" value="1"/>
</dbReference>
<dbReference type="EMBL" id="JAACNO010003318">
    <property type="protein sequence ID" value="KAF4127158.1"/>
    <property type="molecule type" value="Genomic_DNA"/>
</dbReference>
<keyword evidence="1" id="KW-0732">Signal</keyword>
<dbReference type="PANTHER" id="PTHR14209">
    <property type="entry name" value="ISOAMYL ACETATE-HYDROLYZING ESTERASE 1"/>
    <property type="match status" value="1"/>
</dbReference>
<dbReference type="Gene3D" id="3.40.50.1110">
    <property type="entry name" value="SGNH hydrolase"/>
    <property type="match status" value="1"/>
</dbReference>
<sequence length="256" mass="28010">MAHFSCLIRAVLICVTLAGIFNSPVTSQTSTAAHPNPRPVLLLTGDSLTELGTYPNAQGWVALLQARYTRSADVIVRGLSGYNTRWFLKNVMPLLEDEIDSGAYRSPSLITVWLGTNDAALTNGSNSEMHVPIEDYKEYLIKVIGGFQSAAPNSSILIITPTHIGDDARAKRAAERTDVKRGRVDRSNAATGNYSRACVEVVSEAGNKAVDEQLQRKLSTEFPHLVKTLETWQFPAVSKYVTEDPWTGSSSTKLRV</sequence>
<feature type="domain" description="SGNH hydrolase-type esterase" evidence="2">
    <location>
        <begin position="45"/>
        <end position="176"/>
    </location>
</feature>
<organism evidence="3 4">
    <name type="scientific">Phytophthora infestans</name>
    <name type="common">Potato late blight agent</name>
    <name type="synonym">Botrytis infestans</name>
    <dbReference type="NCBI Taxonomy" id="4787"/>
    <lineage>
        <taxon>Eukaryota</taxon>
        <taxon>Sar</taxon>
        <taxon>Stramenopiles</taxon>
        <taxon>Oomycota</taxon>
        <taxon>Peronosporomycetes</taxon>
        <taxon>Peronosporales</taxon>
        <taxon>Peronosporaceae</taxon>
        <taxon>Phytophthora</taxon>
    </lineage>
</organism>
<dbReference type="Pfam" id="PF13472">
    <property type="entry name" value="Lipase_GDSL_2"/>
    <property type="match status" value="1"/>
</dbReference>
<dbReference type="InterPro" id="IPR045136">
    <property type="entry name" value="Iah1-like"/>
</dbReference>
<dbReference type="InterPro" id="IPR036514">
    <property type="entry name" value="SGNH_hydro_sf"/>
</dbReference>
<dbReference type="Proteomes" id="UP000704712">
    <property type="component" value="Unassembled WGS sequence"/>
</dbReference>
<evidence type="ECO:0000313" key="3">
    <source>
        <dbReference type="EMBL" id="KAF4127158.1"/>
    </source>
</evidence>
<evidence type="ECO:0000313" key="4">
    <source>
        <dbReference type="Proteomes" id="UP000704712"/>
    </source>
</evidence>
<name>A0A8S9TME5_PHYIN</name>
<protein>
    <submittedName>
        <fullName evidence="3">GDSL-like Lipase/Acylhydrolase family</fullName>
    </submittedName>
</protein>
<dbReference type="SUPFAM" id="SSF52266">
    <property type="entry name" value="SGNH hydrolase"/>
    <property type="match status" value="1"/>
</dbReference>
<feature type="chain" id="PRO_5035867692" evidence="1">
    <location>
        <begin position="19"/>
        <end position="256"/>
    </location>
</feature>
<accession>A0A8S9TME5</accession>
<evidence type="ECO:0000256" key="1">
    <source>
        <dbReference type="SAM" id="SignalP"/>
    </source>
</evidence>
<dbReference type="AlphaFoldDB" id="A0A8S9TME5"/>
<comment type="caution">
    <text evidence="3">The sequence shown here is derived from an EMBL/GenBank/DDBJ whole genome shotgun (WGS) entry which is preliminary data.</text>
</comment>
<reference evidence="3" key="1">
    <citation type="submission" date="2020-03" db="EMBL/GenBank/DDBJ databases">
        <title>Hybrid Assembly of Korean Phytophthora infestans isolates.</title>
        <authorList>
            <person name="Prokchorchik M."/>
            <person name="Lee Y."/>
            <person name="Seo J."/>
            <person name="Cho J.-H."/>
            <person name="Park Y.-E."/>
            <person name="Jang D.-C."/>
            <person name="Im J.-S."/>
            <person name="Choi J.-G."/>
            <person name="Park H.-J."/>
            <person name="Lee G.-B."/>
            <person name="Lee Y.-G."/>
            <person name="Hong S.-Y."/>
            <person name="Cho K."/>
            <person name="Sohn K.H."/>
        </authorList>
    </citation>
    <scope>NUCLEOTIDE SEQUENCE</scope>
    <source>
        <strain evidence="3">KR_2_A2</strain>
    </source>
</reference>
<proteinExistence type="predicted"/>
<evidence type="ECO:0000259" key="2">
    <source>
        <dbReference type="Pfam" id="PF13472"/>
    </source>
</evidence>
<dbReference type="InterPro" id="IPR013830">
    <property type="entry name" value="SGNH_hydro"/>
</dbReference>
<feature type="signal peptide" evidence="1">
    <location>
        <begin position="1"/>
        <end position="18"/>
    </location>
</feature>
<gene>
    <name evidence="3" type="ORF">GN958_ATG23617</name>
</gene>